<keyword evidence="8" id="KW-1185">Reference proteome</keyword>
<keyword evidence="3 6" id="KW-0808">Transferase</keyword>
<dbReference type="PROSITE" id="PS00444">
    <property type="entry name" value="POLYPRENYL_SYNTHASE_2"/>
    <property type="match status" value="1"/>
</dbReference>
<name>A0A9X7JUH9_9ACTN</name>
<dbReference type="InterPro" id="IPR033749">
    <property type="entry name" value="Polyprenyl_synt_CS"/>
</dbReference>
<dbReference type="Proteomes" id="UP000242427">
    <property type="component" value="Unassembled WGS sequence"/>
</dbReference>
<dbReference type="AlphaFoldDB" id="A0A9X7JUH9"/>
<organism evidence="7 8">
    <name type="scientific">Streptosporangium nondiastaticum</name>
    <dbReference type="NCBI Taxonomy" id="35764"/>
    <lineage>
        <taxon>Bacteria</taxon>
        <taxon>Bacillati</taxon>
        <taxon>Actinomycetota</taxon>
        <taxon>Actinomycetes</taxon>
        <taxon>Streptosporangiales</taxon>
        <taxon>Streptosporangiaceae</taxon>
        <taxon>Streptosporangium</taxon>
    </lineage>
</organism>
<comment type="caution">
    <text evidence="7">The sequence shown here is derived from an EMBL/GenBank/DDBJ whole genome shotgun (WGS) entry which is preliminary data.</text>
</comment>
<evidence type="ECO:0000313" key="8">
    <source>
        <dbReference type="Proteomes" id="UP000242427"/>
    </source>
</evidence>
<protein>
    <submittedName>
        <fullName evidence="7">Polyprenyl synthetase family protein</fullName>
    </submittedName>
</protein>
<evidence type="ECO:0000256" key="2">
    <source>
        <dbReference type="ARBA" id="ARBA00006706"/>
    </source>
</evidence>
<proteinExistence type="inferred from homology"/>
<comment type="similarity">
    <text evidence="2 6">Belongs to the FPP/GGPP synthase family.</text>
</comment>
<dbReference type="CDD" id="cd00685">
    <property type="entry name" value="Trans_IPPS_HT"/>
    <property type="match status" value="1"/>
</dbReference>
<dbReference type="InterPro" id="IPR000092">
    <property type="entry name" value="Polyprenyl_synt"/>
</dbReference>
<sequence length="343" mass="37467">MLIPDTSTAPAEDVTAGIWAELLAGDRAPFDAFLAEALAPQRDYLSDTERALYRHGKRLRPAVLLLAARMVHGPAPLPRKAVQGAVSLEMLHVATLIHDDIIDGSALRRGLPSVNAARGTETAVLVGDLQFVQAIRGFVRAIDRDSDMALVELVLDTAFQIGCGELDELRTDMSLDPERLIQRYWHTADRKTAVLFGLAAEAGVTLAGGRTGDARRAGFFGRRLGRALQVMDDLFDLAQDEAGSGKPRGMDLLRRRASLPLLYAMQELGPDHRVSRVLRGEPLDAGGLERCVAQVRATTGFSRAYADARTQALEAIELLRPFPASRYRYALEDLALHIVDRSP</sequence>
<dbReference type="SFLD" id="SFLDS00005">
    <property type="entry name" value="Isoprenoid_Synthase_Type_I"/>
    <property type="match status" value="1"/>
</dbReference>
<dbReference type="EMBL" id="PXWG01000004">
    <property type="protein sequence ID" value="PSJ30120.1"/>
    <property type="molecule type" value="Genomic_DNA"/>
</dbReference>
<evidence type="ECO:0000256" key="6">
    <source>
        <dbReference type="RuleBase" id="RU004466"/>
    </source>
</evidence>
<dbReference type="PANTHER" id="PTHR12001">
    <property type="entry name" value="GERANYLGERANYL PYROPHOSPHATE SYNTHASE"/>
    <property type="match status" value="1"/>
</dbReference>
<reference evidence="7 8" key="1">
    <citation type="submission" date="2018-03" db="EMBL/GenBank/DDBJ databases">
        <title>Chitinolytic properties of Streptosporangium nondiastaticum TBG75A20.</title>
        <authorList>
            <person name="Gayathri V."/>
            <person name="Shiburaj S."/>
        </authorList>
    </citation>
    <scope>NUCLEOTIDE SEQUENCE [LARGE SCALE GENOMIC DNA]</scope>
    <source>
        <strain evidence="7 8">TBG75A20</strain>
    </source>
</reference>
<dbReference type="GO" id="GO:0046872">
    <property type="term" value="F:metal ion binding"/>
    <property type="evidence" value="ECO:0007669"/>
    <property type="project" value="UniProtKB-KW"/>
</dbReference>
<dbReference type="Pfam" id="PF00348">
    <property type="entry name" value="polyprenyl_synt"/>
    <property type="match status" value="1"/>
</dbReference>
<dbReference type="RefSeq" id="WP_106674324.1">
    <property type="nucleotide sequence ID" value="NZ_PXWG01000004.1"/>
</dbReference>
<evidence type="ECO:0000256" key="3">
    <source>
        <dbReference type="ARBA" id="ARBA00022679"/>
    </source>
</evidence>
<dbReference type="GO" id="GO:0004659">
    <property type="term" value="F:prenyltransferase activity"/>
    <property type="evidence" value="ECO:0007669"/>
    <property type="project" value="InterPro"/>
</dbReference>
<dbReference type="SUPFAM" id="SSF48576">
    <property type="entry name" value="Terpenoid synthases"/>
    <property type="match status" value="1"/>
</dbReference>
<dbReference type="InterPro" id="IPR008949">
    <property type="entry name" value="Isoprenoid_synthase_dom_sf"/>
</dbReference>
<evidence type="ECO:0000256" key="5">
    <source>
        <dbReference type="ARBA" id="ARBA00022842"/>
    </source>
</evidence>
<dbReference type="GO" id="GO:0008299">
    <property type="term" value="P:isoprenoid biosynthetic process"/>
    <property type="evidence" value="ECO:0007669"/>
    <property type="project" value="InterPro"/>
</dbReference>
<gene>
    <name evidence="7" type="ORF">B7P34_03750</name>
</gene>
<comment type="cofactor">
    <cofactor evidence="1">
        <name>Mg(2+)</name>
        <dbReference type="ChEBI" id="CHEBI:18420"/>
    </cofactor>
</comment>
<evidence type="ECO:0000256" key="4">
    <source>
        <dbReference type="ARBA" id="ARBA00022723"/>
    </source>
</evidence>
<dbReference type="Gene3D" id="1.10.600.10">
    <property type="entry name" value="Farnesyl Diphosphate Synthase"/>
    <property type="match status" value="1"/>
</dbReference>
<dbReference type="PANTHER" id="PTHR12001:SF69">
    <property type="entry name" value="ALL TRANS-POLYPRENYL-DIPHOSPHATE SYNTHASE PDSS1"/>
    <property type="match status" value="1"/>
</dbReference>
<dbReference type="PROSITE" id="PS00723">
    <property type="entry name" value="POLYPRENYL_SYNTHASE_1"/>
    <property type="match status" value="1"/>
</dbReference>
<evidence type="ECO:0000256" key="1">
    <source>
        <dbReference type="ARBA" id="ARBA00001946"/>
    </source>
</evidence>
<accession>A0A9X7JUH9</accession>
<dbReference type="OrthoDB" id="4497239at2"/>
<keyword evidence="4" id="KW-0479">Metal-binding</keyword>
<keyword evidence="5" id="KW-0460">Magnesium</keyword>
<evidence type="ECO:0000313" key="7">
    <source>
        <dbReference type="EMBL" id="PSJ30120.1"/>
    </source>
</evidence>